<dbReference type="SUPFAM" id="SSF46785">
    <property type="entry name" value="Winged helix' DNA-binding domain"/>
    <property type="match status" value="1"/>
</dbReference>
<dbReference type="PROSITE" id="PS51118">
    <property type="entry name" value="HTH_HXLR"/>
    <property type="match status" value="1"/>
</dbReference>
<keyword evidence="1" id="KW-0805">Transcription regulation</keyword>
<evidence type="ECO:0000256" key="3">
    <source>
        <dbReference type="ARBA" id="ARBA00023163"/>
    </source>
</evidence>
<evidence type="ECO:0000256" key="1">
    <source>
        <dbReference type="ARBA" id="ARBA00023015"/>
    </source>
</evidence>
<dbReference type="Pfam" id="PF01638">
    <property type="entry name" value="HxlR"/>
    <property type="match status" value="1"/>
</dbReference>
<keyword evidence="3" id="KW-0804">Transcription</keyword>
<sequence>MERFKRSHSPCPVGRASRILGDRWVILILREAFLGATRFEEFLPNTGINRAALTSRLAALVDHGIMERDPPDARKAQYRLTEAGRELAPVMAAMRDWGDRWMFAERGDERLP</sequence>
<proteinExistence type="predicted"/>
<dbReference type="RefSeq" id="WP_190788011.1">
    <property type="nucleotide sequence ID" value="NZ_JACXLC010000001.1"/>
</dbReference>
<name>A0ABR8KPI8_9SPHN</name>
<evidence type="ECO:0000313" key="6">
    <source>
        <dbReference type="Proteomes" id="UP000635384"/>
    </source>
</evidence>
<comment type="caution">
    <text evidence="5">The sequence shown here is derived from an EMBL/GenBank/DDBJ whole genome shotgun (WGS) entry which is preliminary data.</text>
</comment>
<dbReference type="InterPro" id="IPR002577">
    <property type="entry name" value="HTH_HxlR"/>
</dbReference>
<dbReference type="Gene3D" id="1.10.10.10">
    <property type="entry name" value="Winged helix-like DNA-binding domain superfamily/Winged helix DNA-binding domain"/>
    <property type="match status" value="1"/>
</dbReference>
<dbReference type="Proteomes" id="UP000635384">
    <property type="component" value="Unassembled WGS sequence"/>
</dbReference>
<accession>A0ABR8KPI8</accession>
<dbReference type="PANTHER" id="PTHR33204">
    <property type="entry name" value="TRANSCRIPTIONAL REGULATOR, MARR FAMILY"/>
    <property type="match status" value="1"/>
</dbReference>
<reference evidence="5 6" key="1">
    <citation type="submission" date="2020-09" db="EMBL/GenBank/DDBJ databases">
        <authorList>
            <person name="Yoon J.-W."/>
        </authorList>
    </citation>
    <scope>NUCLEOTIDE SEQUENCE [LARGE SCALE GENOMIC DNA]</scope>
    <source>
        <strain evidence="5 6">KMU-140</strain>
    </source>
</reference>
<evidence type="ECO:0000313" key="5">
    <source>
        <dbReference type="EMBL" id="MBD2842560.1"/>
    </source>
</evidence>
<dbReference type="InterPro" id="IPR036390">
    <property type="entry name" value="WH_DNA-bd_sf"/>
</dbReference>
<feature type="domain" description="HTH hxlR-type" evidence="4">
    <location>
        <begin position="11"/>
        <end position="106"/>
    </location>
</feature>
<dbReference type="EMBL" id="JACXLC010000001">
    <property type="protein sequence ID" value="MBD2842560.1"/>
    <property type="molecule type" value="Genomic_DNA"/>
</dbReference>
<dbReference type="PANTHER" id="PTHR33204:SF18">
    <property type="entry name" value="TRANSCRIPTIONAL REGULATORY PROTEIN"/>
    <property type="match status" value="1"/>
</dbReference>
<evidence type="ECO:0000259" key="4">
    <source>
        <dbReference type="PROSITE" id="PS51118"/>
    </source>
</evidence>
<keyword evidence="6" id="KW-1185">Reference proteome</keyword>
<keyword evidence="2" id="KW-0238">DNA-binding</keyword>
<evidence type="ECO:0000256" key="2">
    <source>
        <dbReference type="ARBA" id="ARBA00023125"/>
    </source>
</evidence>
<protein>
    <submittedName>
        <fullName evidence="5">Helix-turn-helix transcriptional regulator</fullName>
    </submittedName>
</protein>
<dbReference type="InterPro" id="IPR036388">
    <property type="entry name" value="WH-like_DNA-bd_sf"/>
</dbReference>
<organism evidence="5 6">
    <name type="scientific">Erythrobacter rubeus</name>
    <dbReference type="NCBI Taxonomy" id="2760803"/>
    <lineage>
        <taxon>Bacteria</taxon>
        <taxon>Pseudomonadati</taxon>
        <taxon>Pseudomonadota</taxon>
        <taxon>Alphaproteobacteria</taxon>
        <taxon>Sphingomonadales</taxon>
        <taxon>Erythrobacteraceae</taxon>
        <taxon>Erythrobacter/Porphyrobacter group</taxon>
        <taxon>Erythrobacter</taxon>
    </lineage>
</organism>
<gene>
    <name evidence="5" type="ORF">IB285_09855</name>
</gene>